<reference evidence="2 3" key="1">
    <citation type="journal article" date="2021" name="Elife">
        <title>Chloroplast acquisition without the gene transfer in kleptoplastic sea slugs, Plakobranchus ocellatus.</title>
        <authorList>
            <person name="Maeda T."/>
            <person name="Takahashi S."/>
            <person name="Yoshida T."/>
            <person name="Shimamura S."/>
            <person name="Takaki Y."/>
            <person name="Nagai Y."/>
            <person name="Toyoda A."/>
            <person name="Suzuki Y."/>
            <person name="Arimoto A."/>
            <person name="Ishii H."/>
            <person name="Satoh N."/>
            <person name="Nishiyama T."/>
            <person name="Hasebe M."/>
            <person name="Maruyama T."/>
            <person name="Minagawa J."/>
            <person name="Obokata J."/>
            <person name="Shigenobu S."/>
        </authorList>
    </citation>
    <scope>NUCLEOTIDE SEQUENCE [LARGE SCALE GENOMIC DNA]</scope>
</reference>
<proteinExistence type="predicted"/>
<evidence type="ECO:0000256" key="1">
    <source>
        <dbReference type="SAM" id="Phobius"/>
    </source>
</evidence>
<keyword evidence="1" id="KW-0812">Transmembrane</keyword>
<protein>
    <submittedName>
        <fullName evidence="2">Isochorismatase domain-containing protein 1</fullName>
    </submittedName>
</protein>
<dbReference type="PANTHER" id="PTHR14119">
    <property type="entry name" value="HYDROLASE"/>
    <property type="match status" value="1"/>
</dbReference>
<feature type="transmembrane region" description="Helical" evidence="1">
    <location>
        <begin position="7"/>
        <end position="30"/>
    </location>
</feature>
<dbReference type="AlphaFoldDB" id="A0AAV4IK72"/>
<dbReference type="Gene3D" id="3.40.50.850">
    <property type="entry name" value="Isochorismatase-like"/>
    <property type="match status" value="1"/>
</dbReference>
<dbReference type="PANTHER" id="PTHR14119:SF17">
    <property type="entry name" value="ISOCHORISMATASE DOMAIN-CONTAINING PROTEIN 1"/>
    <property type="match status" value="1"/>
</dbReference>
<organism evidence="2 3">
    <name type="scientific">Elysia marginata</name>
    <dbReference type="NCBI Taxonomy" id="1093978"/>
    <lineage>
        <taxon>Eukaryota</taxon>
        <taxon>Metazoa</taxon>
        <taxon>Spiralia</taxon>
        <taxon>Lophotrochozoa</taxon>
        <taxon>Mollusca</taxon>
        <taxon>Gastropoda</taxon>
        <taxon>Heterobranchia</taxon>
        <taxon>Euthyneura</taxon>
        <taxon>Panpulmonata</taxon>
        <taxon>Sacoglossa</taxon>
        <taxon>Placobranchoidea</taxon>
        <taxon>Plakobranchidae</taxon>
        <taxon>Elysia</taxon>
    </lineage>
</organism>
<dbReference type="EMBL" id="BMAT01013356">
    <property type="protein sequence ID" value="GFS10923.1"/>
    <property type="molecule type" value="Genomic_DNA"/>
</dbReference>
<keyword evidence="1" id="KW-1133">Transmembrane helix</keyword>
<gene>
    <name evidence="2" type="ORF">ElyMa_006658100</name>
</gene>
<keyword evidence="1" id="KW-0472">Membrane</keyword>
<name>A0AAV4IK72_9GAST</name>
<evidence type="ECO:0000313" key="3">
    <source>
        <dbReference type="Proteomes" id="UP000762676"/>
    </source>
</evidence>
<dbReference type="Proteomes" id="UP000762676">
    <property type="component" value="Unassembled WGS sequence"/>
</dbReference>
<accession>A0AAV4IK72</accession>
<evidence type="ECO:0000313" key="2">
    <source>
        <dbReference type="EMBL" id="GFS10923.1"/>
    </source>
</evidence>
<dbReference type="SUPFAM" id="SSF52499">
    <property type="entry name" value="Isochorismatase-like hydrolases"/>
    <property type="match status" value="1"/>
</dbReference>
<dbReference type="InterPro" id="IPR050993">
    <property type="entry name" value="Isochorismatase_domain"/>
</dbReference>
<sequence length="113" mass="11953">MVVVLTVVVAVVAAVVVVVIVVVEVVLVLIVEKVLVVVVVVVALTVIVKLAVVVVVVQVEMSSVRFRHLGATVTTSEAILLQLVGDKDHPKFKEVQALIKTSAPDTGLLTNRL</sequence>
<comment type="caution">
    <text evidence="2">The sequence shown here is derived from an EMBL/GenBank/DDBJ whole genome shotgun (WGS) entry which is preliminary data.</text>
</comment>
<keyword evidence="3" id="KW-1185">Reference proteome</keyword>
<dbReference type="InterPro" id="IPR036380">
    <property type="entry name" value="Isochorismatase-like_sf"/>
</dbReference>
<feature type="transmembrane region" description="Helical" evidence="1">
    <location>
        <begin position="36"/>
        <end position="57"/>
    </location>
</feature>